<feature type="domain" description="Pentraxin (PTX)" evidence="9">
    <location>
        <begin position="533"/>
        <end position="740"/>
    </location>
</feature>
<feature type="domain" description="EGF-like" evidence="7">
    <location>
        <begin position="72"/>
        <end position="111"/>
    </location>
</feature>
<keyword evidence="11" id="KW-1185">Reference proteome</keyword>
<feature type="domain" description="Pentraxin (PTX)" evidence="9">
    <location>
        <begin position="118"/>
        <end position="317"/>
    </location>
</feature>
<dbReference type="PROSITE" id="PS50948">
    <property type="entry name" value="PAN"/>
    <property type="match status" value="1"/>
</dbReference>
<keyword evidence="3" id="KW-0106">Calcium</keyword>
<dbReference type="PRINTS" id="PR00895">
    <property type="entry name" value="PENTAXIN"/>
</dbReference>
<dbReference type="InterPro" id="IPR013320">
    <property type="entry name" value="ConA-like_dom_sf"/>
</dbReference>
<dbReference type="SMART" id="SM00159">
    <property type="entry name" value="PTX"/>
    <property type="match status" value="3"/>
</dbReference>
<keyword evidence="6" id="KW-0245">EGF-like domain</keyword>
<evidence type="ECO:0000256" key="3">
    <source>
        <dbReference type="ARBA" id="ARBA00022837"/>
    </source>
</evidence>
<keyword evidence="4 6" id="KW-1015">Disulfide bond</keyword>
<dbReference type="InterPro" id="IPR051360">
    <property type="entry name" value="Neuronal_Pentraxin_Related"/>
</dbReference>
<evidence type="ECO:0000256" key="4">
    <source>
        <dbReference type="ARBA" id="ARBA00023157"/>
    </source>
</evidence>
<sequence length="822" mass="91446">LAGHVISSSQVPSRIDCGFNCLDEQRCVSYNYEEGEKVFHGCELNSESKETRSSDITERTNYSYYGSRKSVSDNACASSPCGHYGTCIDTCTEGSGFKCICTEERTGDKCQDNKTTVQDYEVVFPEESVTDFIMADITQTLSQFTLCLWANIVSPGWSTFFSHVTSDGEEELMLRCQNVSLCQLGLIEQTKSFYVVPFNDSFWHHICVSWENGQGIWDVIIDGSVMAHGSAWRQTLNLRPGLLIVGQRQTSHGGGFTLEESFAGKVASVNVWDVKIALSFIKEMARTCNQVLGNVTNWAMFRNGFNGHVQVRSPHSCVSPLAENEFILDFPSRQTSNYVETTISQTLSQFTFSLWMKRGYDGDLDAGLFSYSTSQSVNALEIILGGSGGSNLYVMTSASYNYRLPPTTDDLWHHFCATWSNTEGNAQVFFDGVLKSSRWGYRVNVVIPAGGILRIGQNQIAFGGDHNPVHSYHGKFARINMWSKVLDDSAIVALARGSGAENGDIISWTELRTMTHGNVAVHSSNLQLTAQESDYDLNFASKSTANYAVYNEMPSLTELTACVWIRVTHQSVHYIFTYASSSSPDAIALGYYANYSSLTRLYFNINAWSFIHRDLSPGLHDGGWHHVCFTWSNSDGELCPHVNGEVLTCFTDYKTGETIPGNGQFILGQEQDAYGGGFAAHQAFFGRMSRVNVWNYVVHSLMISEMYKGCGSWNGNAVPWFHFKDSITGDIEIIRPSSCSLVVPTVQAARDAYCGSRYSDPTCGTAIRAAFDRKFNQVGKRWRCYYDIALTTDSHTQLPIYDTDTNSECLHSIETDLLALVE</sequence>
<reference evidence="10 11" key="1">
    <citation type="submission" date="2022-05" db="EMBL/GenBank/DDBJ databases">
        <authorList>
            <consortium name="Genoscope - CEA"/>
            <person name="William W."/>
        </authorList>
    </citation>
    <scope>NUCLEOTIDE SEQUENCE [LARGE SCALE GENOMIC DNA]</scope>
</reference>
<evidence type="ECO:0000256" key="5">
    <source>
        <dbReference type="ARBA" id="ARBA00023180"/>
    </source>
</evidence>
<evidence type="ECO:0000256" key="1">
    <source>
        <dbReference type="ARBA" id="ARBA00001913"/>
    </source>
</evidence>
<dbReference type="SUPFAM" id="SSF49899">
    <property type="entry name" value="Concanavalin A-like lectins/glucanases"/>
    <property type="match status" value="3"/>
</dbReference>
<comment type="cofactor">
    <cofactor evidence="1">
        <name>Ca(2+)</name>
        <dbReference type="ChEBI" id="CHEBI:29108"/>
    </cofactor>
</comment>
<keyword evidence="2" id="KW-0479">Metal-binding</keyword>
<name>A0ABN8PD87_9CNID</name>
<comment type="caution">
    <text evidence="10">The sequence shown here is derived from an EMBL/GenBank/DDBJ whole genome shotgun (WGS) entry which is preliminary data.</text>
</comment>
<feature type="domain" description="Apple" evidence="8">
    <location>
        <begin position="1"/>
        <end position="69"/>
    </location>
</feature>
<evidence type="ECO:0000313" key="11">
    <source>
        <dbReference type="Proteomes" id="UP001159427"/>
    </source>
</evidence>
<feature type="disulfide bond" evidence="6">
    <location>
        <begin position="101"/>
        <end position="110"/>
    </location>
</feature>
<keyword evidence="5" id="KW-0325">Glycoprotein</keyword>
<accession>A0ABN8PD87</accession>
<evidence type="ECO:0000313" key="10">
    <source>
        <dbReference type="EMBL" id="CAH3139617.1"/>
    </source>
</evidence>
<dbReference type="EMBL" id="CALNXI010000787">
    <property type="protein sequence ID" value="CAH3139617.1"/>
    <property type="molecule type" value="Genomic_DNA"/>
</dbReference>
<dbReference type="Gene3D" id="2.10.25.10">
    <property type="entry name" value="Laminin"/>
    <property type="match status" value="1"/>
</dbReference>
<proteinExistence type="predicted"/>
<gene>
    <name evidence="10" type="ORF">PEVE_00041435</name>
</gene>
<dbReference type="InterPro" id="IPR003609">
    <property type="entry name" value="Pan_app"/>
</dbReference>
<evidence type="ECO:0000256" key="2">
    <source>
        <dbReference type="ARBA" id="ARBA00022723"/>
    </source>
</evidence>
<evidence type="ECO:0000259" key="7">
    <source>
        <dbReference type="PROSITE" id="PS50026"/>
    </source>
</evidence>
<dbReference type="PROSITE" id="PS50026">
    <property type="entry name" value="EGF_3"/>
    <property type="match status" value="1"/>
</dbReference>
<evidence type="ECO:0000259" key="8">
    <source>
        <dbReference type="PROSITE" id="PS50948"/>
    </source>
</evidence>
<evidence type="ECO:0000256" key="6">
    <source>
        <dbReference type="PROSITE-ProRule" id="PRU00076"/>
    </source>
</evidence>
<dbReference type="Pfam" id="PF00354">
    <property type="entry name" value="Pentaxin"/>
    <property type="match status" value="3"/>
</dbReference>
<dbReference type="PROSITE" id="PS51828">
    <property type="entry name" value="PTX_2"/>
    <property type="match status" value="3"/>
</dbReference>
<dbReference type="InterPro" id="IPR001759">
    <property type="entry name" value="PTX_dom"/>
</dbReference>
<dbReference type="Gene3D" id="2.60.120.200">
    <property type="match status" value="3"/>
</dbReference>
<dbReference type="Pfam" id="PF00024">
    <property type="entry name" value="PAN_1"/>
    <property type="match status" value="1"/>
</dbReference>
<dbReference type="CDD" id="cd00054">
    <property type="entry name" value="EGF_CA"/>
    <property type="match status" value="1"/>
</dbReference>
<dbReference type="PROSITE" id="PS00022">
    <property type="entry name" value="EGF_1"/>
    <property type="match status" value="1"/>
</dbReference>
<dbReference type="PANTHER" id="PTHR19277">
    <property type="entry name" value="PENTRAXIN"/>
    <property type="match status" value="1"/>
</dbReference>
<protein>
    <submittedName>
        <fullName evidence="10">Uncharacterized protein</fullName>
    </submittedName>
</protein>
<feature type="domain" description="Pentraxin (PTX)" evidence="9">
    <location>
        <begin position="324"/>
        <end position="527"/>
    </location>
</feature>
<dbReference type="Proteomes" id="UP001159427">
    <property type="component" value="Unassembled WGS sequence"/>
</dbReference>
<organism evidence="10 11">
    <name type="scientific">Porites evermanni</name>
    <dbReference type="NCBI Taxonomy" id="104178"/>
    <lineage>
        <taxon>Eukaryota</taxon>
        <taxon>Metazoa</taxon>
        <taxon>Cnidaria</taxon>
        <taxon>Anthozoa</taxon>
        <taxon>Hexacorallia</taxon>
        <taxon>Scleractinia</taxon>
        <taxon>Fungiina</taxon>
        <taxon>Poritidae</taxon>
        <taxon>Porites</taxon>
    </lineage>
</organism>
<dbReference type="InterPro" id="IPR000742">
    <property type="entry name" value="EGF"/>
</dbReference>
<evidence type="ECO:0000259" key="9">
    <source>
        <dbReference type="PROSITE" id="PS51828"/>
    </source>
</evidence>
<comment type="caution">
    <text evidence="6">Lacks conserved residue(s) required for the propagation of feature annotation.</text>
</comment>
<dbReference type="PANTHER" id="PTHR19277:SF161">
    <property type="entry name" value="LAMININ G DOMAIN-CONTAINING PROTEIN"/>
    <property type="match status" value="1"/>
</dbReference>
<feature type="non-terminal residue" evidence="10">
    <location>
        <position position="1"/>
    </location>
</feature>